<evidence type="ECO:0000256" key="4">
    <source>
        <dbReference type="ARBA" id="ARBA00018350"/>
    </source>
</evidence>
<evidence type="ECO:0000256" key="3">
    <source>
        <dbReference type="ARBA" id="ARBA00007676"/>
    </source>
</evidence>
<evidence type="ECO:0000256" key="9">
    <source>
        <dbReference type="PIRNR" id="PIRNR038922"/>
    </source>
</evidence>
<dbReference type="PROSITE" id="PS50005">
    <property type="entry name" value="TPR"/>
    <property type="match status" value="2"/>
</dbReference>
<protein>
    <recommendedName>
        <fullName evidence="4 9">Signal recognition particle subunit SRP72</fullName>
    </recommendedName>
</protein>
<evidence type="ECO:0000313" key="13">
    <source>
        <dbReference type="EMBL" id="GAN04519.1"/>
    </source>
</evidence>
<dbReference type="InterPro" id="IPR013699">
    <property type="entry name" value="Signal_recog_part_SRP72_RNA-bd"/>
</dbReference>
<evidence type="ECO:0000256" key="1">
    <source>
        <dbReference type="ARBA" id="ARBA00004240"/>
    </source>
</evidence>
<dbReference type="Pfam" id="PF08492">
    <property type="entry name" value="SRP72"/>
    <property type="match status" value="1"/>
</dbReference>
<feature type="compositionally biased region" description="Gly residues" evidence="11">
    <location>
        <begin position="608"/>
        <end position="617"/>
    </location>
</feature>
<dbReference type="PANTHER" id="PTHR14094:SF9">
    <property type="entry name" value="SIGNAL RECOGNITION PARTICLE SUBUNIT SRP72"/>
    <property type="match status" value="1"/>
</dbReference>
<feature type="domain" description="Signal recognition particle SRP72 subunit RNA-binding" evidence="12">
    <location>
        <begin position="552"/>
        <end position="590"/>
    </location>
</feature>
<evidence type="ECO:0000256" key="5">
    <source>
        <dbReference type="ARBA" id="ARBA00022490"/>
    </source>
</evidence>
<evidence type="ECO:0000259" key="12">
    <source>
        <dbReference type="Pfam" id="PF08492"/>
    </source>
</evidence>
<comment type="function">
    <text evidence="9">Component of the signal recognition particle (SRP) complex, a ribonucleoprotein complex that mediates the cotranslational targeting of secretory and membrane proteins to the endoplasmic reticulum (ER).</text>
</comment>
<dbReference type="OrthoDB" id="5421607at2759"/>
<dbReference type="GO" id="GO:0008312">
    <property type="term" value="F:7S RNA binding"/>
    <property type="evidence" value="ECO:0007669"/>
    <property type="project" value="InterPro"/>
</dbReference>
<evidence type="ECO:0000256" key="6">
    <source>
        <dbReference type="ARBA" id="ARBA00022824"/>
    </source>
</evidence>
<dbReference type="GO" id="GO:0005783">
    <property type="term" value="C:endoplasmic reticulum"/>
    <property type="evidence" value="ECO:0007669"/>
    <property type="project" value="UniProtKB-SubCell"/>
</dbReference>
<reference evidence="13" key="1">
    <citation type="submission" date="2014-09" db="EMBL/GenBank/DDBJ databases">
        <title>Draft genome sequence of an oleaginous Mucoromycotina fungus Mucor ambiguus NBRC6742.</title>
        <authorList>
            <person name="Takeda I."/>
            <person name="Yamane N."/>
            <person name="Morita T."/>
            <person name="Tamano K."/>
            <person name="Machida M."/>
            <person name="Baker S."/>
            <person name="Koike H."/>
        </authorList>
    </citation>
    <scope>NUCLEOTIDE SEQUENCE</scope>
    <source>
        <strain evidence="13">NBRC 6742</strain>
    </source>
</reference>
<evidence type="ECO:0000256" key="7">
    <source>
        <dbReference type="ARBA" id="ARBA00023135"/>
    </source>
</evidence>
<name>A0A0C9MAY7_9FUNG</name>
<proteinExistence type="inferred from homology"/>
<evidence type="ECO:0000256" key="11">
    <source>
        <dbReference type="SAM" id="MobiDB-lite"/>
    </source>
</evidence>
<organism evidence="13">
    <name type="scientific">Mucor ambiguus</name>
    <dbReference type="NCBI Taxonomy" id="91626"/>
    <lineage>
        <taxon>Eukaryota</taxon>
        <taxon>Fungi</taxon>
        <taxon>Fungi incertae sedis</taxon>
        <taxon>Mucoromycota</taxon>
        <taxon>Mucoromycotina</taxon>
        <taxon>Mucoromycetes</taxon>
        <taxon>Mucorales</taxon>
        <taxon>Mucorineae</taxon>
        <taxon>Mucoraceae</taxon>
        <taxon>Mucor</taxon>
    </lineage>
</organism>
<gene>
    <name evidence="13" type="ORF">MAM1_0066d03979</name>
</gene>
<feature type="compositionally biased region" description="Low complexity" evidence="11">
    <location>
        <begin position="618"/>
        <end position="634"/>
    </location>
</feature>
<feature type="repeat" description="TPR" evidence="10">
    <location>
        <begin position="459"/>
        <end position="492"/>
    </location>
</feature>
<dbReference type="Pfam" id="PF13432">
    <property type="entry name" value="TPR_16"/>
    <property type="match status" value="2"/>
</dbReference>
<dbReference type="SMART" id="SM00028">
    <property type="entry name" value="TPR"/>
    <property type="match status" value="6"/>
</dbReference>
<keyword evidence="10" id="KW-0802">TPR repeat</keyword>
<accession>A0A0C9MAY7</accession>
<dbReference type="SUPFAM" id="SSF48452">
    <property type="entry name" value="TPR-like"/>
    <property type="match status" value="2"/>
</dbReference>
<dbReference type="Proteomes" id="UP000053815">
    <property type="component" value="Unassembled WGS sequence"/>
</dbReference>
<feature type="repeat" description="TPR" evidence="10">
    <location>
        <begin position="111"/>
        <end position="144"/>
    </location>
</feature>
<feature type="compositionally biased region" description="Basic residues" evidence="11">
    <location>
        <begin position="655"/>
        <end position="667"/>
    </location>
</feature>
<keyword evidence="6" id="KW-0256">Endoplasmic reticulum</keyword>
<dbReference type="InterPro" id="IPR031545">
    <property type="entry name" value="SRP72_TPR-like"/>
</dbReference>
<dbReference type="GO" id="GO:0043022">
    <property type="term" value="F:ribosome binding"/>
    <property type="evidence" value="ECO:0007669"/>
    <property type="project" value="TreeGrafter"/>
</dbReference>
<evidence type="ECO:0000313" key="14">
    <source>
        <dbReference type="Proteomes" id="UP000053815"/>
    </source>
</evidence>
<dbReference type="PANTHER" id="PTHR14094">
    <property type="entry name" value="SIGNAL RECOGNITION PARTICLE 72"/>
    <property type="match status" value="1"/>
</dbReference>
<keyword evidence="7 9" id="KW-0733">Signal recognition particle</keyword>
<evidence type="ECO:0000256" key="2">
    <source>
        <dbReference type="ARBA" id="ARBA00004496"/>
    </source>
</evidence>
<dbReference type="PIRSF" id="PIRSF038922">
    <property type="entry name" value="SRP72"/>
    <property type="match status" value="1"/>
</dbReference>
<evidence type="ECO:0000256" key="8">
    <source>
        <dbReference type="ARBA" id="ARBA00023274"/>
    </source>
</evidence>
<feature type="compositionally biased region" description="Low complexity" evidence="11">
    <location>
        <begin position="645"/>
        <end position="654"/>
    </location>
</feature>
<dbReference type="Gene3D" id="1.25.40.10">
    <property type="entry name" value="Tetratricopeptide repeat domain"/>
    <property type="match status" value="3"/>
</dbReference>
<dbReference type="Pfam" id="PF17004">
    <property type="entry name" value="SRP_TPR_like"/>
    <property type="match status" value="1"/>
</dbReference>
<evidence type="ECO:0000256" key="10">
    <source>
        <dbReference type="PROSITE-ProRule" id="PRU00339"/>
    </source>
</evidence>
<sequence length="667" mass="73789">MASATKEQQITQLFTELKKTVDEYDDERSLEICDKLIKLNPDDQLTLQCKVVTLIRLEKYKDALTMIARQFRNSDIDLSYEKIYCYYRTNQLAPAMELLQELKSKNASNDPSLLYLEAQLLYSQGQFEKAVEVYESLLKSSDKNSNLYDEIQVNLLAAKAGLLFSTNNKAAVKDKAELKESADLYEVAYNAASVYLARGDIKKAQEQLELAHKQCSDRSQGMSKEEQEEELAVISTQLGYTYQLQGRANDAMNIYKQLLNSSDVTVAAVASNNVVALNQGKNTEEAAKHLKTATSKEADAKLKNYQKRVIHMNESLLQLYSQKYSACRDQAQKLIDKYPDNDNLYLILASATYHQHKAAKAVEELKKYAEKKPSSLAIRFATIQLQLLESQPAAALATLESYLASVKDDKSSYYKPALIALLVWLYEQTGQSVKAMEALDEASSVWKNDASFTSTAAPTSTIKQTAAFKLKTGRYQDAVVDYEQLVKADPSDAQAIAGLIAAYAHVNPKKAEQYGNALPAITLNHLDVETLEKIVPGVKRGYVKKDPNGAHVKKPKTKKKRATLYPKKMDPNVQPDPERWIPKYERSTFRMKGKNKKALNKGPQGVSMEGGGIGGTGSANIGGKKAASATVAAAQSPEPVKEKVASTPTPAKSAASKKKKGKGKSRK</sequence>
<keyword evidence="5 9" id="KW-0963">Cytoplasm</keyword>
<dbReference type="STRING" id="91626.A0A0C9MAY7"/>
<keyword evidence="8 9" id="KW-0687">Ribonucleoprotein</keyword>
<feature type="region of interest" description="Disordered" evidence="11">
    <location>
        <begin position="593"/>
        <end position="667"/>
    </location>
</feature>
<dbReference type="EMBL" id="DF836355">
    <property type="protein sequence ID" value="GAN04519.1"/>
    <property type="molecule type" value="Genomic_DNA"/>
</dbReference>
<dbReference type="GO" id="GO:0005786">
    <property type="term" value="C:signal recognition particle, endoplasmic reticulum targeting"/>
    <property type="evidence" value="ECO:0007669"/>
    <property type="project" value="UniProtKB-UniRule"/>
</dbReference>
<dbReference type="AlphaFoldDB" id="A0A0C9MAY7"/>
<dbReference type="GO" id="GO:0006614">
    <property type="term" value="P:SRP-dependent cotranslational protein targeting to membrane"/>
    <property type="evidence" value="ECO:0007669"/>
    <property type="project" value="UniProtKB-UniRule"/>
</dbReference>
<comment type="similarity">
    <text evidence="3 9">Belongs to the SRP72 family.</text>
</comment>
<dbReference type="InterPro" id="IPR011990">
    <property type="entry name" value="TPR-like_helical_dom_sf"/>
</dbReference>
<comment type="subcellular location">
    <subcellularLocation>
        <location evidence="2 9">Cytoplasm</location>
    </subcellularLocation>
    <subcellularLocation>
        <location evidence="1">Endoplasmic reticulum</location>
    </subcellularLocation>
</comment>
<dbReference type="InterPro" id="IPR019734">
    <property type="entry name" value="TPR_rpt"/>
</dbReference>
<keyword evidence="14" id="KW-1185">Reference proteome</keyword>
<dbReference type="InterPro" id="IPR026270">
    <property type="entry name" value="SRP72"/>
</dbReference>